<evidence type="ECO:0000313" key="1">
    <source>
        <dbReference type="EMBL" id="CAG6649375.1"/>
    </source>
</evidence>
<sequence>MSDRHQKVIIKSGFKLIACLDGFANLHCLSLTDSRESREHKKVCFHALRHLLIEKLVSDILFVCHILSCTLYACSGTSSARPAWSSRLRCERRFPSILYVTSRACTCSTLRSIYYTDAHF</sequence>
<reference evidence="1" key="1">
    <citation type="submission" date="2021-05" db="EMBL/GenBank/DDBJ databases">
        <authorList>
            <person name="Alioto T."/>
            <person name="Alioto T."/>
            <person name="Gomez Garrido J."/>
        </authorList>
    </citation>
    <scope>NUCLEOTIDE SEQUENCE</scope>
</reference>
<dbReference type="AlphaFoldDB" id="A0A8D8RE39"/>
<proteinExistence type="predicted"/>
<organism evidence="1">
    <name type="scientific">Cacopsylla melanoneura</name>
    <dbReference type="NCBI Taxonomy" id="428564"/>
    <lineage>
        <taxon>Eukaryota</taxon>
        <taxon>Metazoa</taxon>
        <taxon>Ecdysozoa</taxon>
        <taxon>Arthropoda</taxon>
        <taxon>Hexapoda</taxon>
        <taxon>Insecta</taxon>
        <taxon>Pterygota</taxon>
        <taxon>Neoptera</taxon>
        <taxon>Paraneoptera</taxon>
        <taxon>Hemiptera</taxon>
        <taxon>Sternorrhyncha</taxon>
        <taxon>Psylloidea</taxon>
        <taxon>Psyllidae</taxon>
        <taxon>Psyllinae</taxon>
        <taxon>Cacopsylla</taxon>
    </lineage>
</organism>
<accession>A0A8D8RE39</accession>
<dbReference type="EMBL" id="HBUF01157244">
    <property type="protein sequence ID" value="CAG6649375.1"/>
    <property type="molecule type" value="Transcribed_RNA"/>
</dbReference>
<name>A0A8D8RE39_9HEMI</name>
<protein>
    <submittedName>
        <fullName evidence="1">Uncharacterized protein</fullName>
    </submittedName>
</protein>